<dbReference type="AlphaFoldDB" id="A0AAW1NR00"/>
<evidence type="ECO:0000313" key="1">
    <source>
        <dbReference type="EMBL" id="KAK9790947.1"/>
    </source>
</evidence>
<comment type="caution">
    <text evidence="1">The sequence shown here is derived from an EMBL/GenBank/DDBJ whole genome shotgun (WGS) entry which is preliminary data.</text>
</comment>
<accession>A0AAW1NR00</accession>
<evidence type="ECO:0000313" key="2">
    <source>
        <dbReference type="Proteomes" id="UP001465755"/>
    </source>
</evidence>
<name>A0AAW1NR00_9CHLO</name>
<sequence>MDGVFSKVRLDLEEESRLCKGLTLEARTFKGHIKQMDEVHVACLQHALKMRRKGISSAELTQLHAVLAKDHSKFAKLVGTAKNKQKGTRGILFQRTRSGRLIPKHLKPESEGQKSDMGESPACITSPGLQDVMTWHVLPSLELRSLAALSCSCTVLRAMAYGQDGLWRCAATAFLPPFHPALTGKDRAAVQAVMQRRFQARKNIAAGQTGEHVELASDDSTIHEALFSPCGSRVVIVSTRHLSAFSVKDGVLLWRKSREDVAPQLGLNPSGGSR</sequence>
<keyword evidence="2" id="KW-1185">Reference proteome</keyword>
<dbReference type="Proteomes" id="UP001465755">
    <property type="component" value="Unassembled WGS sequence"/>
</dbReference>
<protein>
    <recommendedName>
        <fullName evidence="3">F-box domain-containing protein</fullName>
    </recommendedName>
</protein>
<reference evidence="1 2" key="1">
    <citation type="journal article" date="2024" name="Nat. Commun.">
        <title>Phylogenomics reveals the evolutionary origins of lichenization in chlorophyte algae.</title>
        <authorList>
            <person name="Puginier C."/>
            <person name="Libourel C."/>
            <person name="Otte J."/>
            <person name="Skaloud P."/>
            <person name="Haon M."/>
            <person name="Grisel S."/>
            <person name="Petersen M."/>
            <person name="Berrin J.G."/>
            <person name="Delaux P.M."/>
            <person name="Dal Grande F."/>
            <person name="Keller J."/>
        </authorList>
    </citation>
    <scope>NUCLEOTIDE SEQUENCE [LARGE SCALE GENOMIC DNA]</scope>
    <source>
        <strain evidence="1 2">SAG 2036</strain>
    </source>
</reference>
<dbReference type="EMBL" id="JALJOQ010000185">
    <property type="protein sequence ID" value="KAK9790947.1"/>
    <property type="molecule type" value="Genomic_DNA"/>
</dbReference>
<proteinExistence type="predicted"/>
<gene>
    <name evidence="1" type="ORF">WJX73_006079</name>
</gene>
<organism evidence="1 2">
    <name type="scientific">Symbiochloris irregularis</name>
    <dbReference type="NCBI Taxonomy" id="706552"/>
    <lineage>
        <taxon>Eukaryota</taxon>
        <taxon>Viridiplantae</taxon>
        <taxon>Chlorophyta</taxon>
        <taxon>core chlorophytes</taxon>
        <taxon>Trebouxiophyceae</taxon>
        <taxon>Trebouxiales</taxon>
        <taxon>Trebouxiaceae</taxon>
        <taxon>Symbiochloris</taxon>
    </lineage>
</organism>
<evidence type="ECO:0008006" key="3">
    <source>
        <dbReference type="Google" id="ProtNLM"/>
    </source>
</evidence>